<evidence type="ECO:0000256" key="1">
    <source>
        <dbReference type="SAM" id="MobiDB-lite"/>
    </source>
</evidence>
<sequence>MLRLGYEHAGLADGTVPHRDTLYEPGRTHLLRRFPPPSKNPPFSLSSDDEECEPDSARPSTIKHLQAPPASPTSVSRLKSLHGAQSGKQRKP</sequence>
<name>A0A426XS18_ENSVE</name>
<reference evidence="2 3" key="1">
    <citation type="journal article" date="2014" name="Agronomy (Basel)">
        <title>A Draft Genome Sequence for Ensete ventricosum, the Drought-Tolerant Tree Against Hunger.</title>
        <authorList>
            <person name="Harrison J."/>
            <person name="Moore K.A."/>
            <person name="Paszkiewicz K."/>
            <person name="Jones T."/>
            <person name="Grant M."/>
            <person name="Ambacheew D."/>
            <person name="Muzemil S."/>
            <person name="Studholme D.J."/>
        </authorList>
    </citation>
    <scope>NUCLEOTIDE SEQUENCE [LARGE SCALE GENOMIC DNA]</scope>
</reference>
<evidence type="ECO:0000313" key="3">
    <source>
        <dbReference type="Proteomes" id="UP000287651"/>
    </source>
</evidence>
<gene>
    <name evidence="2" type="ORF">B296_00049502</name>
</gene>
<accession>A0A426XS18</accession>
<proteinExistence type="predicted"/>
<feature type="region of interest" description="Disordered" evidence="1">
    <location>
        <begin position="1"/>
        <end position="92"/>
    </location>
</feature>
<organism evidence="2 3">
    <name type="scientific">Ensete ventricosum</name>
    <name type="common">Abyssinian banana</name>
    <name type="synonym">Musa ensete</name>
    <dbReference type="NCBI Taxonomy" id="4639"/>
    <lineage>
        <taxon>Eukaryota</taxon>
        <taxon>Viridiplantae</taxon>
        <taxon>Streptophyta</taxon>
        <taxon>Embryophyta</taxon>
        <taxon>Tracheophyta</taxon>
        <taxon>Spermatophyta</taxon>
        <taxon>Magnoliopsida</taxon>
        <taxon>Liliopsida</taxon>
        <taxon>Zingiberales</taxon>
        <taxon>Musaceae</taxon>
        <taxon>Ensete</taxon>
    </lineage>
</organism>
<evidence type="ECO:0000313" key="2">
    <source>
        <dbReference type="EMBL" id="RRT42317.1"/>
    </source>
</evidence>
<dbReference type="AlphaFoldDB" id="A0A426XS18"/>
<protein>
    <submittedName>
        <fullName evidence="2">Uncharacterized protein</fullName>
    </submittedName>
</protein>
<comment type="caution">
    <text evidence="2">The sequence shown here is derived from an EMBL/GenBank/DDBJ whole genome shotgun (WGS) entry which is preliminary data.</text>
</comment>
<dbReference type="EMBL" id="AMZH03017932">
    <property type="protein sequence ID" value="RRT42317.1"/>
    <property type="molecule type" value="Genomic_DNA"/>
</dbReference>
<dbReference type="Proteomes" id="UP000287651">
    <property type="component" value="Unassembled WGS sequence"/>
</dbReference>